<evidence type="ECO:0000256" key="1">
    <source>
        <dbReference type="ARBA" id="ARBA00022450"/>
    </source>
</evidence>
<feature type="non-terminal residue" evidence="4">
    <location>
        <position position="1"/>
    </location>
</feature>
<gene>
    <name evidence="4" type="ORF">BT67DRAFT_381402</name>
</gene>
<keyword evidence="2" id="KW-0597">Phosphoprotein</keyword>
<feature type="domain" description="Ketosynthase family 3 (KS3)" evidence="3">
    <location>
        <begin position="1"/>
        <end position="117"/>
    </location>
</feature>
<reference evidence="4" key="1">
    <citation type="journal article" date="2023" name="Mol. Phylogenet. Evol.">
        <title>Genome-scale phylogeny and comparative genomics of the fungal order Sordariales.</title>
        <authorList>
            <person name="Hensen N."/>
            <person name="Bonometti L."/>
            <person name="Westerberg I."/>
            <person name="Brannstrom I.O."/>
            <person name="Guillou S."/>
            <person name="Cros-Aarteil S."/>
            <person name="Calhoun S."/>
            <person name="Haridas S."/>
            <person name="Kuo A."/>
            <person name="Mondo S."/>
            <person name="Pangilinan J."/>
            <person name="Riley R."/>
            <person name="LaButti K."/>
            <person name="Andreopoulos B."/>
            <person name="Lipzen A."/>
            <person name="Chen C."/>
            <person name="Yan M."/>
            <person name="Daum C."/>
            <person name="Ng V."/>
            <person name="Clum A."/>
            <person name="Steindorff A."/>
            <person name="Ohm R.A."/>
            <person name="Martin F."/>
            <person name="Silar P."/>
            <person name="Natvig D.O."/>
            <person name="Lalanne C."/>
            <person name="Gautier V."/>
            <person name="Ament-Velasquez S.L."/>
            <person name="Kruys A."/>
            <person name="Hutchinson M.I."/>
            <person name="Powell A.J."/>
            <person name="Barry K."/>
            <person name="Miller A.N."/>
            <person name="Grigoriev I.V."/>
            <person name="Debuchy R."/>
            <person name="Gladieux P."/>
            <person name="Hiltunen Thoren M."/>
            <person name="Johannesson H."/>
        </authorList>
    </citation>
    <scope>NUCLEOTIDE SEQUENCE</scope>
    <source>
        <strain evidence="4">CBS 123565</strain>
    </source>
</reference>
<protein>
    <submittedName>
        <fullName evidence="4">Thiolase-like protein</fullName>
    </submittedName>
</protein>
<dbReference type="Gene3D" id="3.40.47.10">
    <property type="match status" value="1"/>
</dbReference>
<dbReference type="EMBL" id="MU853410">
    <property type="protein sequence ID" value="KAK4133850.1"/>
    <property type="molecule type" value="Genomic_DNA"/>
</dbReference>
<dbReference type="InterPro" id="IPR020841">
    <property type="entry name" value="PKS_Beta-ketoAc_synthase_dom"/>
</dbReference>
<dbReference type="GO" id="GO:0006633">
    <property type="term" value="P:fatty acid biosynthetic process"/>
    <property type="evidence" value="ECO:0007669"/>
    <property type="project" value="TreeGrafter"/>
</dbReference>
<dbReference type="InterPro" id="IPR050091">
    <property type="entry name" value="PKS_NRPS_Biosynth_Enz"/>
</dbReference>
<keyword evidence="5" id="KW-1185">Reference proteome</keyword>
<dbReference type="Proteomes" id="UP001304895">
    <property type="component" value="Unassembled WGS sequence"/>
</dbReference>
<dbReference type="InterPro" id="IPR014031">
    <property type="entry name" value="Ketoacyl_synth_C"/>
</dbReference>
<accession>A0AAN6ZCC3</accession>
<dbReference type="SMART" id="SM00825">
    <property type="entry name" value="PKS_KS"/>
    <property type="match status" value="1"/>
</dbReference>
<dbReference type="PANTHER" id="PTHR43775:SF37">
    <property type="entry name" value="SI:DKEY-61P9.11"/>
    <property type="match status" value="1"/>
</dbReference>
<dbReference type="AlphaFoldDB" id="A0AAN6ZCC3"/>
<dbReference type="PANTHER" id="PTHR43775">
    <property type="entry name" value="FATTY ACID SYNTHASE"/>
    <property type="match status" value="1"/>
</dbReference>
<dbReference type="GO" id="GO:0004312">
    <property type="term" value="F:fatty acid synthase activity"/>
    <property type="evidence" value="ECO:0007669"/>
    <property type="project" value="TreeGrafter"/>
</dbReference>
<dbReference type="Pfam" id="PF02801">
    <property type="entry name" value="Ketoacyl-synt_C"/>
    <property type="match status" value="1"/>
</dbReference>
<evidence type="ECO:0000313" key="4">
    <source>
        <dbReference type="EMBL" id="KAK4133850.1"/>
    </source>
</evidence>
<proteinExistence type="predicted"/>
<dbReference type="PROSITE" id="PS52004">
    <property type="entry name" value="KS3_2"/>
    <property type="match status" value="1"/>
</dbReference>
<sequence length="117" mass="12497">AKGYGLVVVKKLTDAIRKGDYIYSVVRSTGINQYSTAKSITYLDDVLDSSRVAPETIRVVEAYSTGTLAGDFAEVSSVQAVFRNRPPENPLYIMSVKGNIGHTKAASSIAGLAKLLA</sequence>
<comment type="caution">
    <text evidence="4">The sequence shown here is derived from an EMBL/GenBank/DDBJ whole genome shotgun (WGS) entry which is preliminary data.</text>
</comment>
<organism evidence="4 5">
    <name type="scientific">Trichocladium antarcticum</name>
    <dbReference type="NCBI Taxonomy" id="1450529"/>
    <lineage>
        <taxon>Eukaryota</taxon>
        <taxon>Fungi</taxon>
        <taxon>Dikarya</taxon>
        <taxon>Ascomycota</taxon>
        <taxon>Pezizomycotina</taxon>
        <taxon>Sordariomycetes</taxon>
        <taxon>Sordariomycetidae</taxon>
        <taxon>Sordariales</taxon>
        <taxon>Chaetomiaceae</taxon>
        <taxon>Trichocladium</taxon>
    </lineage>
</organism>
<evidence type="ECO:0000256" key="2">
    <source>
        <dbReference type="ARBA" id="ARBA00022553"/>
    </source>
</evidence>
<evidence type="ECO:0000259" key="3">
    <source>
        <dbReference type="PROSITE" id="PS52004"/>
    </source>
</evidence>
<dbReference type="InterPro" id="IPR016039">
    <property type="entry name" value="Thiolase-like"/>
</dbReference>
<evidence type="ECO:0000313" key="5">
    <source>
        <dbReference type="Proteomes" id="UP001304895"/>
    </source>
</evidence>
<reference evidence="4" key="2">
    <citation type="submission" date="2023-05" db="EMBL/GenBank/DDBJ databases">
        <authorList>
            <consortium name="Lawrence Berkeley National Laboratory"/>
            <person name="Steindorff A."/>
            <person name="Hensen N."/>
            <person name="Bonometti L."/>
            <person name="Westerberg I."/>
            <person name="Brannstrom I.O."/>
            <person name="Guillou S."/>
            <person name="Cros-Aarteil S."/>
            <person name="Calhoun S."/>
            <person name="Haridas S."/>
            <person name="Kuo A."/>
            <person name="Mondo S."/>
            <person name="Pangilinan J."/>
            <person name="Riley R."/>
            <person name="Labutti K."/>
            <person name="Andreopoulos B."/>
            <person name="Lipzen A."/>
            <person name="Chen C."/>
            <person name="Yanf M."/>
            <person name="Daum C."/>
            <person name="Ng V."/>
            <person name="Clum A."/>
            <person name="Ohm R."/>
            <person name="Martin F."/>
            <person name="Silar P."/>
            <person name="Natvig D."/>
            <person name="Lalanne C."/>
            <person name="Gautier V."/>
            <person name="Ament-Velasquez S.L."/>
            <person name="Kruys A."/>
            <person name="Hutchinson M.I."/>
            <person name="Powell A.J."/>
            <person name="Barry K."/>
            <person name="Miller A.N."/>
            <person name="Grigoriev I.V."/>
            <person name="Debuchy R."/>
            <person name="Gladieux P."/>
            <person name="Thoren M.H."/>
            <person name="Johannesson H."/>
        </authorList>
    </citation>
    <scope>NUCLEOTIDE SEQUENCE</scope>
    <source>
        <strain evidence="4">CBS 123565</strain>
    </source>
</reference>
<name>A0AAN6ZCC3_9PEZI</name>
<keyword evidence="1" id="KW-0596">Phosphopantetheine</keyword>
<dbReference type="SUPFAM" id="SSF53901">
    <property type="entry name" value="Thiolase-like"/>
    <property type="match status" value="1"/>
</dbReference>